<reference evidence="2 3" key="1">
    <citation type="journal article" date="2024" name="G3 (Bethesda)">
        <title>Genome assembly of Hibiscus sabdariffa L. provides insights into metabolisms of medicinal natural products.</title>
        <authorList>
            <person name="Kim T."/>
        </authorList>
    </citation>
    <scope>NUCLEOTIDE SEQUENCE [LARGE SCALE GENOMIC DNA]</scope>
    <source>
        <strain evidence="2">TK-2024</strain>
        <tissue evidence="2">Old leaves</tissue>
    </source>
</reference>
<protein>
    <submittedName>
        <fullName evidence="2">Uncharacterized protein</fullName>
    </submittedName>
</protein>
<dbReference type="Proteomes" id="UP001396334">
    <property type="component" value="Unassembled WGS sequence"/>
</dbReference>
<accession>A0ABR2U8V3</accession>
<dbReference type="EMBL" id="JBBPBN010000001">
    <property type="protein sequence ID" value="KAK9046111.1"/>
    <property type="molecule type" value="Genomic_DNA"/>
</dbReference>
<organism evidence="2 3">
    <name type="scientific">Hibiscus sabdariffa</name>
    <name type="common">roselle</name>
    <dbReference type="NCBI Taxonomy" id="183260"/>
    <lineage>
        <taxon>Eukaryota</taxon>
        <taxon>Viridiplantae</taxon>
        <taxon>Streptophyta</taxon>
        <taxon>Embryophyta</taxon>
        <taxon>Tracheophyta</taxon>
        <taxon>Spermatophyta</taxon>
        <taxon>Magnoliopsida</taxon>
        <taxon>eudicotyledons</taxon>
        <taxon>Gunneridae</taxon>
        <taxon>Pentapetalae</taxon>
        <taxon>rosids</taxon>
        <taxon>malvids</taxon>
        <taxon>Malvales</taxon>
        <taxon>Malvaceae</taxon>
        <taxon>Malvoideae</taxon>
        <taxon>Hibiscus</taxon>
    </lineage>
</organism>
<proteinExistence type="predicted"/>
<comment type="caution">
    <text evidence="2">The sequence shown here is derived from an EMBL/GenBank/DDBJ whole genome shotgun (WGS) entry which is preliminary data.</text>
</comment>
<evidence type="ECO:0000313" key="2">
    <source>
        <dbReference type="EMBL" id="KAK9046111.1"/>
    </source>
</evidence>
<feature type="compositionally biased region" description="Low complexity" evidence="1">
    <location>
        <begin position="52"/>
        <end position="78"/>
    </location>
</feature>
<evidence type="ECO:0000256" key="1">
    <source>
        <dbReference type="SAM" id="MobiDB-lite"/>
    </source>
</evidence>
<gene>
    <name evidence="2" type="ORF">V6N11_052011</name>
</gene>
<name>A0ABR2U8V3_9ROSI</name>
<evidence type="ECO:0000313" key="3">
    <source>
        <dbReference type="Proteomes" id="UP001396334"/>
    </source>
</evidence>
<keyword evidence="3" id="KW-1185">Reference proteome</keyword>
<sequence length="232" mass="24683">MYVSRHVVFSEHVFPAATDSSPSKFVPSSLEYSQPLHIVPNDNTIGAATSASSFPDVVGSSSDSSQSASSQSASLVSSTPDIQDSDLALHSHDLAMESDLQHNAAIESMSHGSAPTLPDQEAVLQGGSMSSVAPEGVTLTEESNSQSEIHREESAHTAVGSNVHHMITRSKAGIHKPKVYHVHIDETPTDVYAALQSSIWTEAVLSEYNALLANDTWELVPLPADRKPIGCK</sequence>
<feature type="region of interest" description="Disordered" evidence="1">
    <location>
        <begin position="52"/>
        <end position="79"/>
    </location>
</feature>